<dbReference type="InterPro" id="IPR001223">
    <property type="entry name" value="Glyco_hydro18_cat"/>
</dbReference>
<dbReference type="OrthoDB" id="9769314at2"/>
<dbReference type="Pfam" id="PF07833">
    <property type="entry name" value="Cu_amine_oxidN1"/>
    <property type="match status" value="1"/>
</dbReference>
<dbReference type="PROSITE" id="PS51910">
    <property type="entry name" value="GH18_2"/>
    <property type="match status" value="1"/>
</dbReference>
<dbReference type="InterPro" id="IPR036582">
    <property type="entry name" value="Mao_N_sf"/>
</dbReference>
<dbReference type="InterPro" id="IPR017853">
    <property type="entry name" value="GH"/>
</dbReference>
<organism evidence="3 4">
    <name type="scientific">Neomoorella humiferrea</name>
    <dbReference type="NCBI Taxonomy" id="676965"/>
    <lineage>
        <taxon>Bacteria</taxon>
        <taxon>Bacillati</taxon>
        <taxon>Bacillota</taxon>
        <taxon>Clostridia</taxon>
        <taxon>Neomoorellales</taxon>
        <taxon>Neomoorellaceae</taxon>
        <taxon>Neomoorella</taxon>
    </lineage>
</organism>
<keyword evidence="4" id="KW-1185">Reference proteome</keyword>
<accession>A0A2T0AUY8</accession>
<feature type="chain" id="PRO_5038793986" evidence="1">
    <location>
        <begin position="24"/>
        <end position="418"/>
    </location>
</feature>
<dbReference type="RefSeq" id="WP_106004883.1">
    <property type="nucleotide sequence ID" value="NZ_CP136419.1"/>
</dbReference>
<feature type="domain" description="GH18" evidence="2">
    <location>
        <begin position="156"/>
        <end position="417"/>
    </location>
</feature>
<dbReference type="InterPro" id="IPR011583">
    <property type="entry name" value="Chitinase_II/V-like_cat"/>
</dbReference>
<dbReference type="EC" id="3.2.-.-" evidence="3"/>
<gene>
    <name evidence="3" type="primary">ydhD_1</name>
    <name evidence="3" type="ORF">MOHU_08740</name>
</gene>
<evidence type="ECO:0000313" key="4">
    <source>
        <dbReference type="Proteomes" id="UP000238415"/>
    </source>
</evidence>
<evidence type="ECO:0000313" key="3">
    <source>
        <dbReference type="EMBL" id="PRR74175.1"/>
    </source>
</evidence>
<dbReference type="Gene3D" id="3.20.20.80">
    <property type="entry name" value="Glycosidases"/>
    <property type="match status" value="1"/>
</dbReference>
<proteinExistence type="predicted"/>
<dbReference type="SMART" id="SM00636">
    <property type="entry name" value="Glyco_18"/>
    <property type="match status" value="1"/>
</dbReference>
<name>A0A2T0AUY8_9FIRM</name>
<dbReference type="GO" id="GO:0008061">
    <property type="term" value="F:chitin binding"/>
    <property type="evidence" value="ECO:0007669"/>
    <property type="project" value="InterPro"/>
</dbReference>
<keyword evidence="1" id="KW-0732">Signal</keyword>
<dbReference type="Gene3D" id="3.30.457.10">
    <property type="entry name" value="Copper amine oxidase-like, N-terminal domain"/>
    <property type="match status" value="1"/>
</dbReference>
<sequence>MKRLTVVLVILLLTAGLSRPGLAQGQQEIPVFVDGLRVDFDVQPIIQNGRVLVPFRATGEALKVEVAWDGTTRTVSATDGKNSVRLQIDNNTAYHNGTPIPLDVPPQILNGRTLIPLRFFSEAFGCRVDWDGALMEVRITSPPAAMTVIGFYALGDERTSSWTNLFGRPYPEYAAGNTDIVDELALGWYSLDKEGKLLTRSRTGWQRPDGWERVLKAAREYNLKTEMVVHVTDGDGTLSSLLADEVAMNRAVNDIMAEAVLYQGINLDFEGLGYQDTGEELQAVRDSFTRFVGNLAGRIKAAGLALTLTLHAPNSAYQGYDYKALGGLADRIIIMAYDYGSTPEPVSLVKQAVEIARALVPPEKLVLGISAPAETPASILTKVGIAKRYGLDGIAIWRLGLVPGEMWDALRSTVIPRR</sequence>
<dbReference type="EMBL" id="PVXM01000012">
    <property type="protein sequence ID" value="PRR74175.1"/>
    <property type="molecule type" value="Genomic_DNA"/>
</dbReference>
<reference evidence="3 4" key="1">
    <citation type="submission" date="2018-03" db="EMBL/GenBank/DDBJ databases">
        <title>Genome sequence of Moorella humiferrea DSM 23265.</title>
        <authorList>
            <person name="Poehlein A."/>
            <person name="Daniel R."/>
        </authorList>
    </citation>
    <scope>NUCLEOTIDE SEQUENCE [LARGE SCALE GENOMIC DNA]</scope>
    <source>
        <strain evidence="3 4">DSM 23265</strain>
    </source>
</reference>
<protein>
    <submittedName>
        <fullName evidence="3">Putative sporulation-specific glycosylase YdhD</fullName>
        <ecNumber evidence="3">3.2.-.-</ecNumber>
    </submittedName>
</protein>
<dbReference type="SUPFAM" id="SSF51445">
    <property type="entry name" value="(Trans)glycosidases"/>
    <property type="match status" value="1"/>
</dbReference>
<keyword evidence="3" id="KW-0378">Hydrolase</keyword>
<evidence type="ECO:0000256" key="1">
    <source>
        <dbReference type="SAM" id="SignalP"/>
    </source>
</evidence>
<keyword evidence="3" id="KW-0326">Glycosidase</keyword>
<dbReference type="InterPro" id="IPR012854">
    <property type="entry name" value="Cu_amine_oxidase-like_N"/>
</dbReference>
<dbReference type="GO" id="GO:0016798">
    <property type="term" value="F:hydrolase activity, acting on glycosyl bonds"/>
    <property type="evidence" value="ECO:0007669"/>
    <property type="project" value="UniProtKB-KW"/>
</dbReference>
<dbReference type="PANTHER" id="PTHR46066">
    <property type="entry name" value="CHITINASE DOMAIN-CONTAINING PROTEIN 1 FAMILY MEMBER"/>
    <property type="match status" value="1"/>
</dbReference>
<dbReference type="PANTHER" id="PTHR46066:SF2">
    <property type="entry name" value="CHITINASE DOMAIN-CONTAINING PROTEIN 1"/>
    <property type="match status" value="1"/>
</dbReference>
<dbReference type="Proteomes" id="UP000238415">
    <property type="component" value="Unassembled WGS sequence"/>
</dbReference>
<comment type="caution">
    <text evidence="3">The sequence shown here is derived from an EMBL/GenBank/DDBJ whole genome shotgun (WGS) entry which is preliminary data.</text>
</comment>
<evidence type="ECO:0000259" key="2">
    <source>
        <dbReference type="PROSITE" id="PS51910"/>
    </source>
</evidence>
<feature type="signal peptide" evidence="1">
    <location>
        <begin position="1"/>
        <end position="23"/>
    </location>
</feature>
<dbReference type="GO" id="GO:0005975">
    <property type="term" value="P:carbohydrate metabolic process"/>
    <property type="evidence" value="ECO:0007669"/>
    <property type="project" value="InterPro"/>
</dbReference>
<dbReference type="Pfam" id="PF00704">
    <property type="entry name" value="Glyco_hydro_18"/>
    <property type="match status" value="1"/>
</dbReference>
<dbReference type="SUPFAM" id="SSF55383">
    <property type="entry name" value="Copper amine oxidase, domain N"/>
    <property type="match status" value="1"/>
</dbReference>
<dbReference type="AlphaFoldDB" id="A0A2T0AUY8"/>